<dbReference type="FunFam" id="2.30.38.10:FF:000001">
    <property type="entry name" value="Non-ribosomal peptide synthetase PvdI"/>
    <property type="match status" value="1"/>
</dbReference>
<gene>
    <name evidence="6" type="ORF">KVP70_32770</name>
</gene>
<dbReference type="SMART" id="SM00823">
    <property type="entry name" value="PKS_PP"/>
    <property type="match status" value="2"/>
</dbReference>
<dbReference type="EMBL" id="JAHTGR010000051">
    <property type="protein sequence ID" value="MBV6325691.1"/>
    <property type="molecule type" value="Genomic_DNA"/>
</dbReference>
<organism evidence="6 7">
    <name type="scientific">Duganella violaceipulchra</name>
    <dbReference type="NCBI Taxonomy" id="2849652"/>
    <lineage>
        <taxon>Bacteria</taxon>
        <taxon>Pseudomonadati</taxon>
        <taxon>Pseudomonadota</taxon>
        <taxon>Betaproteobacteria</taxon>
        <taxon>Burkholderiales</taxon>
        <taxon>Oxalobacteraceae</taxon>
        <taxon>Telluria group</taxon>
        <taxon>Duganella</taxon>
    </lineage>
</organism>
<dbReference type="PROSITE" id="PS00012">
    <property type="entry name" value="PHOSPHOPANTETHEINE"/>
    <property type="match status" value="2"/>
</dbReference>
<dbReference type="InterPro" id="IPR000873">
    <property type="entry name" value="AMP-dep_synth/lig_dom"/>
</dbReference>
<proteinExistence type="inferred from homology"/>
<dbReference type="RefSeq" id="WP_217946618.1">
    <property type="nucleotide sequence ID" value="NZ_JAHTGR010000051.1"/>
</dbReference>
<dbReference type="InterPro" id="IPR009081">
    <property type="entry name" value="PP-bd_ACP"/>
</dbReference>
<dbReference type="InterPro" id="IPR020845">
    <property type="entry name" value="AMP-binding_CS"/>
</dbReference>
<feature type="domain" description="Carrier" evidence="5">
    <location>
        <begin position="446"/>
        <end position="520"/>
    </location>
</feature>
<evidence type="ECO:0000256" key="4">
    <source>
        <dbReference type="ARBA" id="ARBA00022553"/>
    </source>
</evidence>
<keyword evidence="3" id="KW-0596">Phosphopantetheine</keyword>
<protein>
    <submittedName>
        <fullName evidence="6">Amino acid adenylation domain-containing protein</fullName>
    </submittedName>
</protein>
<feature type="non-terminal residue" evidence="6">
    <location>
        <position position="2158"/>
    </location>
</feature>
<dbReference type="InterPro" id="IPR020806">
    <property type="entry name" value="PKS_PP-bd"/>
</dbReference>
<dbReference type="InterPro" id="IPR025110">
    <property type="entry name" value="AMP-bd_C"/>
</dbReference>
<dbReference type="PROSITE" id="PS00455">
    <property type="entry name" value="AMP_BINDING"/>
    <property type="match status" value="2"/>
</dbReference>
<dbReference type="CDD" id="cd05930">
    <property type="entry name" value="A_NRPS"/>
    <property type="match status" value="2"/>
</dbReference>
<dbReference type="FunFam" id="3.30.300.30:FF:000010">
    <property type="entry name" value="Enterobactin synthetase component F"/>
    <property type="match status" value="2"/>
</dbReference>
<dbReference type="Pfam" id="PF00501">
    <property type="entry name" value="AMP-binding"/>
    <property type="match status" value="2"/>
</dbReference>
<dbReference type="InterPro" id="IPR001242">
    <property type="entry name" value="Condensation_dom"/>
</dbReference>
<sequence>LGILKAGGAYVPLDPSYPQERLAYMLEDSAPVALLTQTGMQDRLPNPAQANRVIPVLLLDAEEDGAAIAGQASHNPEPAQLGLTARHLAYVIYTSGSTGVPKGVMVAHRNTVNFVNWAQDEFAIEVLDRTLFSTSLNFDLAVFECFVPLTAGVTVKIVGNAVELLHKSIDVTLINTVPSAMQTLVDAGAVPSMTYAVNLAGEALKRTLVERIFASTRVETVRNLYGPSETTTYSTWVVMTRAQGFAGHIGRPIANTQLYILDAHLQPVPVGVTGEIYIGGAGVARGYLNRPELTAERFLPDPFSAQAEARLYKSGDLGRWLADGNIEYVGRNDFQVKIRGFRIELGEIEAKLAACEGVRDAIVIAREDQPGDKRLVAYVIAQAGAEEGALSATNLREQLSASLAEYMVPSAFVTLDGFPLTANGKLDRKALPAPDKSAVVSRAYEAPQGEIEEALAQIWQDLLGLAQIGRHDHFFEMGGHSLMVVTLIERLRQQGWSVEVRSVFTAPTLAALAASIADAHVTPGFVTPSNLISADCTAITPDMLPLVTLTQDEIDRIVGSVPQGAANVQDIYPLSPLQEGILFHHLLEREGDAYLLRSLIAFDSRNRLDGFLNALQRVIDRHDILRSAAHWQGLAQPVQVVYRHAPLPIIELTLDAASDALPQIQVQTDPRHLRLDLQRAPLMAAYVAADPHSATCYLALLNHHVVSDHVTLEHIIAEIQLLLSGQTERLAKALPYRNFIAQTLAIPAAAHEAYFREQLGDIDEPTVPFGLLNIQGDGRQVEEASISLSADLAERIRTSARQEGVTPAVLFHVAWAQVLGQCSGRDDVVFGTVLSGRLQGSEGADQVLGMFINTLPVRVSLGGTNVRDLVGTTYRRLSELLEHEQAPLALVQRCSGIKAPLPLFTALLNYRHSHVAIDKPTRDGSTDLVWEGMRILPSEERTNYPLTVSVDDLGQGFALTAQCDGVDPARVLGYLHTAIEGLVQALMHTPQQAVHLLPILPDSERQQLLIGFNATQVAYPLEQSYADLFAEQVELNSERTAAECDGIRLSYRELDLRASRVAQTLIMNGARPNTLVLIAGERDLPLLVMMIGVLKAGAAFLAVDINQPVGRLREVMELSQSSLLLVSESVQELIEEVVSEMTVVPRQLIVEKIWQEGPLQDVAVARSPDDLAYVIYTSGSTGKPKGVLIEQRGMLNHMFGKLDTMSATSNDRLAQTASPAFDICVWQFLSALLVGGAVVILKDSIARNPMGLLAAVDRQAITLLQVVPSLMRGVLDACPRDVVLNKLRWLLPTGEALTLKVTQDWFERFPHIPLMNVYGPAECSDDVTYHVISERPVDGSAIPIGRPTPNNRIYILDKHLQPVPIGMPGEICVDGVGVGRGYLNNLQQTQAAFVVHPFEPGARFYRTGDMGRYRANGIIDFIGRIDFQVKIRGFRIELGEIEARLAACEGVRAAIVIAREDQPGDKRLVAYLIAQAGAEEGALSAATLREQLSARLVEYMVPSAFVTLDAFPLTANGKLDRKALPAPDKSAVVSRAYEAPQGEIEEALAQIWQDLLGLAQIGRHDHFFEMGGHSLMVVTLIERLRQQGWSVEVRSVFTAPTLAALAASIADAHVTPGFVTPSNLISADCTAITPDMLPLLTLTQDEIDRIVGSVPQGAANVQDIYPLSPLQEGILFHHLLEREGDAYLLRTVIAFDSRNRLDGFLNALQRVIDRHDILRSAAHWQGLTQPVQVVYRHAPLPIIELRLDAASDALPQVQVQTDPRHLRLDLQQAPLMAAYVAADPQSATCYLALVSHHMVSDHVTLEHIIAEIQLLLSGQAARLAKPLPYRNFIAQTLAIPAAAHEAYFREQLGDIDEPTVPFGLLNIQGDGSQVEEAIISLSADLAERIRTSARQEGVTPAVLFHVAWAQVLGQCSGRDDVVFGTVLFGRLQGSEGADQVLGMFINTLPVRVSLGGASVRQAVGATYRRLSELLEHEQASLALVQRCSGIKAPLPLFTALLNYRHSQVATATNGAAGSAWEGVRQLTGEERTNYPLTVSVDDLGQGFALTAQCDGVDPARVVGYLHTAIEGLVQALMHTPQQAVHLLPILPDSERQQLLIGFNATQAHYPPEQLIQQLFEAQAAANPEAIAVVYEETSVSYGELNARANRLAHTLIGL</sequence>
<name>A0AA41L217_9BURK</name>
<dbReference type="Pfam" id="PF13193">
    <property type="entry name" value="AMP-binding_C"/>
    <property type="match status" value="2"/>
</dbReference>
<dbReference type="GO" id="GO:0044550">
    <property type="term" value="P:secondary metabolite biosynthetic process"/>
    <property type="evidence" value="ECO:0007669"/>
    <property type="project" value="TreeGrafter"/>
</dbReference>
<evidence type="ECO:0000256" key="1">
    <source>
        <dbReference type="ARBA" id="ARBA00001957"/>
    </source>
</evidence>
<comment type="similarity">
    <text evidence="2">Belongs to the ATP-dependent AMP-binding enzyme family.</text>
</comment>
<dbReference type="GO" id="GO:0043041">
    <property type="term" value="P:amino acid activation for nonribosomal peptide biosynthetic process"/>
    <property type="evidence" value="ECO:0007669"/>
    <property type="project" value="TreeGrafter"/>
</dbReference>
<dbReference type="NCBIfam" id="NF003417">
    <property type="entry name" value="PRK04813.1"/>
    <property type="match status" value="3"/>
</dbReference>
<evidence type="ECO:0000313" key="6">
    <source>
        <dbReference type="EMBL" id="MBV6325691.1"/>
    </source>
</evidence>
<comment type="caution">
    <text evidence="6">The sequence shown here is derived from an EMBL/GenBank/DDBJ whole genome shotgun (WGS) entry which is preliminary data.</text>
</comment>
<keyword evidence="4" id="KW-0597">Phosphoprotein</keyword>
<dbReference type="Pfam" id="PF00550">
    <property type="entry name" value="PP-binding"/>
    <property type="match status" value="2"/>
</dbReference>
<dbReference type="PANTHER" id="PTHR45527">
    <property type="entry name" value="NONRIBOSOMAL PEPTIDE SYNTHETASE"/>
    <property type="match status" value="1"/>
</dbReference>
<dbReference type="FunFam" id="1.10.1200.10:FF:000005">
    <property type="entry name" value="Nonribosomal peptide synthetase 1"/>
    <property type="match status" value="2"/>
</dbReference>
<dbReference type="InterPro" id="IPR006162">
    <property type="entry name" value="Ppantetheine_attach_site"/>
</dbReference>
<evidence type="ECO:0000256" key="3">
    <source>
        <dbReference type="ARBA" id="ARBA00022450"/>
    </source>
</evidence>
<evidence type="ECO:0000313" key="7">
    <source>
        <dbReference type="Proteomes" id="UP001155901"/>
    </source>
</evidence>
<dbReference type="PANTHER" id="PTHR45527:SF1">
    <property type="entry name" value="FATTY ACID SYNTHASE"/>
    <property type="match status" value="1"/>
</dbReference>
<feature type="non-terminal residue" evidence="6">
    <location>
        <position position="1"/>
    </location>
</feature>
<dbReference type="NCBIfam" id="TIGR01733">
    <property type="entry name" value="AA-adenyl-dom"/>
    <property type="match status" value="2"/>
</dbReference>
<comment type="cofactor">
    <cofactor evidence="1">
        <name>pantetheine 4'-phosphate</name>
        <dbReference type="ChEBI" id="CHEBI:47942"/>
    </cofactor>
</comment>
<dbReference type="Proteomes" id="UP001155901">
    <property type="component" value="Unassembled WGS sequence"/>
</dbReference>
<dbReference type="CDD" id="cd19544">
    <property type="entry name" value="E-C_NRPS"/>
    <property type="match status" value="2"/>
</dbReference>
<reference evidence="6" key="1">
    <citation type="submission" date="2021-07" db="EMBL/GenBank/DDBJ databases">
        <title>Characterization of violacein-producing bacteria and related species.</title>
        <authorList>
            <person name="Wilson H.S."/>
            <person name="De Leon M.E."/>
        </authorList>
    </citation>
    <scope>NUCLEOTIDE SEQUENCE</scope>
    <source>
        <strain evidence="6">HSC-15S17</strain>
    </source>
</reference>
<accession>A0AA41L217</accession>
<dbReference type="GO" id="GO:0003824">
    <property type="term" value="F:catalytic activity"/>
    <property type="evidence" value="ECO:0007669"/>
    <property type="project" value="InterPro"/>
</dbReference>
<feature type="domain" description="Carrier" evidence="5">
    <location>
        <begin position="1539"/>
        <end position="1613"/>
    </location>
</feature>
<dbReference type="Pfam" id="PF00668">
    <property type="entry name" value="Condensation"/>
    <property type="match status" value="2"/>
</dbReference>
<dbReference type="GO" id="GO:0005737">
    <property type="term" value="C:cytoplasm"/>
    <property type="evidence" value="ECO:0007669"/>
    <property type="project" value="TreeGrafter"/>
</dbReference>
<dbReference type="PROSITE" id="PS50075">
    <property type="entry name" value="CARRIER"/>
    <property type="match status" value="2"/>
</dbReference>
<evidence type="ECO:0000256" key="2">
    <source>
        <dbReference type="ARBA" id="ARBA00006432"/>
    </source>
</evidence>
<dbReference type="InterPro" id="IPR010071">
    <property type="entry name" value="AA_adenyl_dom"/>
</dbReference>
<dbReference type="GO" id="GO:0031177">
    <property type="term" value="F:phosphopantetheine binding"/>
    <property type="evidence" value="ECO:0007669"/>
    <property type="project" value="InterPro"/>
</dbReference>
<evidence type="ECO:0000259" key="5">
    <source>
        <dbReference type="PROSITE" id="PS50075"/>
    </source>
</evidence>